<name>A0AAE0K3L2_9PEZI</name>
<organism evidence="2 3">
    <name type="scientific">Lasiosphaeria ovina</name>
    <dbReference type="NCBI Taxonomy" id="92902"/>
    <lineage>
        <taxon>Eukaryota</taxon>
        <taxon>Fungi</taxon>
        <taxon>Dikarya</taxon>
        <taxon>Ascomycota</taxon>
        <taxon>Pezizomycotina</taxon>
        <taxon>Sordariomycetes</taxon>
        <taxon>Sordariomycetidae</taxon>
        <taxon>Sordariales</taxon>
        <taxon>Lasiosphaeriaceae</taxon>
        <taxon>Lasiosphaeria</taxon>
    </lineage>
</organism>
<accession>A0AAE0K3L2</accession>
<reference evidence="2" key="1">
    <citation type="journal article" date="2023" name="Mol. Phylogenet. Evol.">
        <title>Genome-scale phylogeny and comparative genomics of the fungal order Sordariales.</title>
        <authorList>
            <person name="Hensen N."/>
            <person name="Bonometti L."/>
            <person name="Westerberg I."/>
            <person name="Brannstrom I.O."/>
            <person name="Guillou S."/>
            <person name="Cros-Aarteil S."/>
            <person name="Calhoun S."/>
            <person name="Haridas S."/>
            <person name="Kuo A."/>
            <person name="Mondo S."/>
            <person name="Pangilinan J."/>
            <person name="Riley R."/>
            <person name="LaButti K."/>
            <person name="Andreopoulos B."/>
            <person name="Lipzen A."/>
            <person name="Chen C."/>
            <person name="Yan M."/>
            <person name="Daum C."/>
            <person name="Ng V."/>
            <person name="Clum A."/>
            <person name="Steindorff A."/>
            <person name="Ohm R.A."/>
            <person name="Martin F."/>
            <person name="Silar P."/>
            <person name="Natvig D.O."/>
            <person name="Lalanne C."/>
            <person name="Gautier V."/>
            <person name="Ament-Velasquez S.L."/>
            <person name="Kruys A."/>
            <person name="Hutchinson M.I."/>
            <person name="Powell A.J."/>
            <person name="Barry K."/>
            <person name="Miller A.N."/>
            <person name="Grigoriev I.V."/>
            <person name="Debuchy R."/>
            <person name="Gladieux P."/>
            <person name="Hiltunen Thoren M."/>
            <person name="Johannesson H."/>
        </authorList>
    </citation>
    <scope>NUCLEOTIDE SEQUENCE</scope>
    <source>
        <strain evidence="2">CBS 958.72</strain>
    </source>
</reference>
<sequence length="724" mass="82726">MGNSHHYWVIAKVNGRYRTLAIAVSGNCGDTDAIHGCYRLLQIFGSSRNRTLLSHDLDHAARQDATWWNTHNKENSPSFPFVNTCLYLGATFDSRLDPYPYVYPASLNNFQLTPMELLVRNNNGCTIVDITDLRHLRYCFMFYPSKIHDPIMKKIIKEDEEYGYDPYRYCTEEEKKKIAAQEEEDRQFQATKDTFRCRLFDAEKYLTWPGFQWAKIGEYENLSEWDVIDEGTLRDLWPEIPWPEDAPRQSQEQKIQPKGLTLDEDGKSLSGEEWLRRVRSDSAFDFSAFPQLPETAVSQLLELAGHDDDITRVDLSGHQNVNLEVLSKLLDKFPRLTVLSLMHSSLSLPSLFQLLYEKGARTLKLYHNDLFSAAFTSSPYPDETQAPLVSLPNYHAPNGSLDRIVFLSNIMENDISKRKRESETLPVTVPRLTSGGLQWSSLLPPDYISYRCDYDGSFFFADIPLHDAFLDPGKLSSWLPRLLWFFATNGATIDRRHMRAGHTVLGTACALAMDVDDEWSVGPVPGTAPMLWMKFRDWEDLSSKMDPVGSEGWTLLVVNEDGFGSKWYTRDCTAVRYIFVKRDSERGEVLTCGPGEFYTRTTGNLAAEEGATYHQCYGYSLGEEKGTADISLLYQGRLEEIAADIDERLSDRANQRHLKLVGELIQQVLSQQSTLLNALQKEIDATKKTSLMSKWLKKSRVFSRSTQPIRVDIAISLFENVLQK</sequence>
<reference evidence="2" key="2">
    <citation type="submission" date="2023-06" db="EMBL/GenBank/DDBJ databases">
        <authorList>
            <consortium name="Lawrence Berkeley National Laboratory"/>
            <person name="Haridas S."/>
            <person name="Hensen N."/>
            <person name="Bonometti L."/>
            <person name="Westerberg I."/>
            <person name="Brannstrom I.O."/>
            <person name="Guillou S."/>
            <person name="Cros-Aarteil S."/>
            <person name="Calhoun S."/>
            <person name="Kuo A."/>
            <person name="Mondo S."/>
            <person name="Pangilinan J."/>
            <person name="Riley R."/>
            <person name="Labutti K."/>
            <person name="Andreopoulos B."/>
            <person name="Lipzen A."/>
            <person name="Chen C."/>
            <person name="Yanf M."/>
            <person name="Daum C."/>
            <person name="Ng V."/>
            <person name="Clum A."/>
            <person name="Steindorff A."/>
            <person name="Ohm R."/>
            <person name="Martin F."/>
            <person name="Silar P."/>
            <person name="Natvig D."/>
            <person name="Lalanne C."/>
            <person name="Gautier V."/>
            <person name="Ament-Velasquez S.L."/>
            <person name="Kruys A."/>
            <person name="Hutchinson M.I."/>
            <person name="Powell A.J."/>
            <person name="Barry K."/>
            <person name="Miller A.N."/>
            <person name="Grigoriev I.V."/>
            <person name="Debuchy R."/>
            <person name="Gladieux P."/>
            <person name="Thoren M.H."/>
            <person name="Johannesson H."/>
        </authorList>
    </citation>
    <scope>NUCLEOTIDE SEQUENCE</scope>
    <source>
        <strain evidence="2">CBS 958.72</strain>
    </source>
</reference>
<evidence type="ECO:0000313" key="3">
    <source>
        <dbReference type="Proteomes" id="UP001287356"/>
    </source>
</evidence>
<dbReference type="EMBL" id="JAULSN010000006">
    <property type="protein sequence ID" value="KAK3369498.1"/>
    <property type="molecule type" value="Genomic_DNA"/>
</dbReference>
<evidence type="ECO:0000313" key="2">
    <source>
        <dbReference type="EMBL" id="KAK3369498.1"/>
    </source>
</evidence>
<dbReference type="Proteomes" id="UP001287356">
    <property type="component" value="Unassembled WGS sequence"/>
</dbReference>
<keyword evidence="3" id="KW-1185">Reference proteome</keyword>
<dbReference type="AlphaFoldDB" id="A0AAE0K3L2"/>
<comment type="caution">
    <text evidence="2">The sequence shown here is derived from an EMBL/GenBank/DDBJ whole genome shotgun (WGS) entry which is preliminary data.</text>
</comment>
<gene>
    <name evidence="2" type="ORF">B0T24DRAFT_722391</name>
</gene>
<feature type="region of interest" description="Disordered" evidence="1">
    <location>
        <begin position="241"/>
        <end position="266"/>
    </location>
</feature>
<protein>
    <submittedName>
        <fullName evidence="2">Uncharacterized protein</fullName>
    </submittedName>
</protein>
<proteinExistence type="predicted"/>
<evidence type="ECO:0000256" key="1">
    <source>
        <dbReference type="SAM" id="MobiDB-lite"/>
    </source>
</evidence>